<comment type="caution">
    <text evidence="1">The sequence shown here is derived from an EMBL/GenBank/DDBJ whole genome shotgun (WGS) entry which is preliminary data.</text>
</comment>
<proteinExistence type="predicted"/>
<dbReference type="Proteomes" id="UP001148018">
    <property type="component" value="Unassembled WGS sequence"/>
</dbReference>
<keyword evidence="2" id="KW-1185">Reference proteome</keyword>
<reference evidence="1" key="1">
    <citation type="submission" date="2022-07" db="EMBL/GenBank/DDBJ databases">
        <title>Chromosome-level genome of Muraenolepis orangiensis.</title>
        <authorList>
            <person name="Kim J."/>
        </authorList>
    </citation>
    <scope>NUCLEOTIDE SEQUENCE</scope>
    <source>
        <strain evidence="1">KU_S4_2022</strain>
        <tissue evidence="1">Muscle</tissue>
    </source>
</reference>
<organism evidence="1 2">
    <name type="scientific">Muraenolepis orangiensis</name>
    <name type="common">Patagonian moray cod</name>
    <dbReference type="NCBI Taxonomy" id="630683"/>
    <lineage>
        <taxon>Eukaryota</taxon>
        <taxon>Metazoa</taxon>
        <taxon>Chordata</taxon>
        <taxon>Craniata</taxon>
        <taxon>Vertebrata</taxon>
        <taxon>Euteleostomi</taxon>
        <taxon>Actinopterygii</taxon>
        <taxon>Neopterygii</taxon>
        <taxon>Teleostei</taxon>
        <taxon>Neoteleostei</taxon>
        <taxon>Acanthomorphata</taxon>
        <taxon>Zeiogadaria</taxon>
        <taxon>Gadariae</taxon>
        <taxon>Gadiformes</taxon>
        <taxon>Muraenolepidoidei</taxon>
        <taxon>Muraenolepididae</taxon>
        <taxon>Muraenolepis</taxon>
    </lineage>
</organism>
<dbReference type="EMBL" id="JANIIK010000037">
    <property type="protein sequence ID" value="KAJ3611430.1"/>
    <property type="molecule type" value="Genomic_DNA"/>
</dbReference>
<evidence type="ECO:0000313" key="2">
    <source>
        <dbReference type="Proteomes" id="UP001148018"/>
    </source>
</evidence>
<protein>
    <submittedName>
        <fullName evidence="1">Uncharacterized protein</fullName>
    </submittedName>
</protein>
<evidence type="ECO:0000313" key="1">
    <source>
        <dbReference type="EMBL" id="KAJ3611430.1"/>
    </source>
</evidence>
<name>A0A9Q0EQ35_9TELE</name>
<dbReference type="AlphaFoldDB" id="A0A9Q0EQ35"/>
<gene>
    <name evidence="1" type="ORF">NHX12_021445</name>
</gene>
<accession>A0A9Q0EQ35</accession>
<sequence length="85" mass="9268">MNEMGAPRKKGQQGSLGCFFRVDAQERQEVMEMEMVNSITSCPGLARTRSRRCLYGKPSSGDGGGDGDQLSDKIFSSWDSMSLGL</sequence>